<feature type="region of interest" description="Disordered" evidence="1">
    <location>
        <begin position="44"/>
        <end position="63"/>
    </location>
</feature>
<protein>
    <submittedName>
        <fullName evidence="2">Uncharacterized protein</fullName>
    </submittedName>
</protein>
<sequence>MTTVPGKTGQPLYPSNHAAAPSQPDQITTNPSLMLNRWLSESVQEGPPNAFLGQESSSQRAERLKKVVREVEKAFPSE</sequence>
<evidence type="ECO:0000256" key="1">
    <source>
        <dbReference type="SAM" id="MobiDB-lite"/>
    </source>
</evidence>
<proteinExistence type="predicted"/>
<evidence type="ECO:0000313" key="2">
    <source>
        <dbReference type="EMBL" id="KAK6499352.1"/>
    </source>
</evidence>
<comment type="caution">
    <text evidence="2">The sequence shown here is derived from an EMBL/GenBank/DDBJ whole genome shotgun (WGS) entry which is preliminary data.</text>
</comment>
<name>A0AAN8N177_9PEZI</name>
<feature type="region of interest" description="Disordered" evidence="1">
    <location>
        <begin position="1"/>
        <end position="29"/>
    </location>
</feature>
<reference evidence="2 3" key="1">
    <citation type="submission" date="2019-10" db="EMBL/GenBank/DDBJ databases">
        <authorList>
            <person name="Palmer J.M."/>
        </authorList>
    </citation>
    <scope>NUCLEOTIDE SEQUENCE [LARGE SCALE GENOMIC DNA]</scope>
    <source>
        <strain evidence="2 3">TWF506</strain>
    </source>
</reference>
<dbReference type="Proteomes" id="UP001307849">
    <property type="component" value="Unassembled WGS sequence"/>
</dbReference>
<gene>
    <name evidence="2" type="ORF">TWF506_003981</name>
</gene>
<accession>A0AAN8N177</accession>
<evidence type="ECO:0000313" key="3">
    <source>
        <dbReference type="Proteomes" id="UP001307849"/>
    </source>
</evidence>
<organism evidence="2 3">
    <name type="scientific">Arthrobotrys conoides</name>
    <dbReference type="NCBI Taxonomy" id="74498"/>
    <lineage>
        <taxon>Eukaryota</taxon>
        <taxon>Fungi</taxon>
        <taxon>Dikarya</taxon>
        <taxon>Ascomycota</taxon>
        <taxon>Pezizomycotina</taxon>
        <taxon>Orbiliomycetes</taxon>
        <taxon>Orbiliales</taxon>
        <taxon>Orbiliaceae</taxon>
        <taxon>Arthrobotrys</taxon>
    </lineage>
</organism>
<dbReference type="EMBL" id="JAVHJM010000013">
    <property type="protein sequence ID" value="KAK6499352.1"/>
    <property type="molecule type" value="Genomic_DNA"/>
</dbReference>
<keyword evidence="3" id="KW-1185">Reference proteome</keyword>
<dbReference type="AlphaFoldDB" id="A0AAN8N177"/>